<organism evidence="2 3">
    <name type="scientific">Plakobranchus ocellatus</name>
    <dbReference type="NCBI Taxonomy" id="259542"/>
    <lineage>
        <taxon>Eukaryota</taxon>
        <taxon>Metazoa</taxon>
        <taxon>Spiralia</taxon>
        <taxon>Lophotrochozoa</taxon>
        <taxon>Mollusca</taxon>
        <taxon>Gastropoda</taxon>
        <taxon>Heterobranchia</taxon>
        <taxon>Euthyneura</taxon>
        <taxon>Panpulmonata</taxon>
        <taxon>Sacoglossa</taxon>
        <taxon>Placobranchoidea</taxon>
        <taxon>Plakobranchidae</taxon>
        <taxon>Plakobranchus</taxon>
    </lineage>
</organism>
<feature type="region of interest" description="Disordered" evidence="1">
    <location>
        <begin position="22"/>
        <end position="42"/>
    </location>
</feature>
<accession>A0AAV3ZUJ5</accession>
<feature type="compositionally biased region" description="Polar residues" evidence="1">
    <location>
        <begin position="28"/>
        <end position="38"/>
    </location>
</feature>
<gene>
    <name evidence="2" type="ORF">PoB_002551900</name>
</gene>
<reference evidence="2 3" key="1">
    <citation type="journal article" date="2021" name="Elife">
        <title>Chloroplast acquisition without the gene transfer in kleptoplastic sea slugs, Plakobranchus ocellatus.</title>
        <authorList>
            <person name="Maeda T."/>
            <person name="Takahashi S."/>
            <person name="Yoshida T."/>
            <person name="Shimamura S."/>
            <person name="Takaki Y."/>
            <person name="Nagai Y."/>
            <person name="Toyoda A."/>
            <person name="Suzuki Y."/>
            <person name="Arimoto A."/>
            <person name="Ishii H."/>
            <person name="Satoh N."/>
            <person name="Nishiyama T."/>
            <person name="Hasebe M."/>
            <person name="Maruyama T."/>
            <person name="Minagawa J."/>
            <person name="Obokata J."/>
            <person name="Shigenobu S."/>
        </authorList>
    </citation>
    <scope>NUCLEOTIDE SEQUENCE [LARGE SCALE GENOMIC DNA]</scope>
</reference>
<dbReference type="EMBL" id="BLXT01002928">
    <property type="protein sequence ID" value="GFN99013.1"/>
    <property type="molecule type" value="Genomic_DNA"/>
</dbReference>
<evidence type="ECO:0000313" key="3">
    <source>
        <dbReference type="Proteomes" id="UP000735302"/>
    </source>
</evidence>
<proteinExistence type="predicted"/>
<comment type="caution">
    <text evidence="2">The sequence shown here is derived from an EMBL/GenBank/DDBJ whole genome shotgun (WGS) entry which is preliminary data.</text>
</comment>
<protein>
    <submittedName>
        <fullName evidence="2">Uncharacterized protein</fullName>
    </submittedName>
</protein>
<dbReference type="AlphaFoldDB" id="A0AAV3ZUJ5"/>
<evidence type="ECO:0000313" key="2">
    <source>
        <dbReference type="EMBL" id="GFN99013.1"/>
    </source>
</evidence>
<keyword evidence="3" id="KW-1185">Reference proteome</keyword>
<name>A0AAV3ZUJ5_9GAST</name>
<sequence>MQSNISFGDALVSVLRGNSTKWFKKSNRGNSKNPSSNRKAVFTKCPVPDTRTLEPSQGAAMQQQQQQQQLLLSLRLADEKAQQAWGKHTKHSRSGTCNYLKSGSLMMRVDTAI</sequence>
<dbReference type="Proteomes" id="UP000735302">
    <property type="component" value="Unassembled WGS sequence"/>
</dbReference>
<evidence type="ECO:0000256" key="1">
    <source>
        <dbReference type="SAM" id="MobiDB-lite"/>
    </source>
</evidence>